<dbReference type="AlphaFoldDB" id="A0A1B4Q2C1"/>
<dbReference type="EMBL" id="CP013444">
    <property type="protein sequence ID" value="AOK20324.1"/>
    <property type="molecule type" value="Genomic_DNA"/>
</dbReference>
<sequence>MWNGAISADQSIVILSFLQPLVITIPVADHAVARFPVERGIFPNECAVRVAIDARQALLDVIENLDDALAAELTDERRDPVRGIRP</sequence>
<dbReference type="Proteomes" id="UP000094776">
    <property type="component" value="Chromosome 2"/>
</dbReference>
<protein>
    <submittedName>
        <fullName evidence="1">Uncharacterized protein</fullName>
    </submittedName>
</protein>
<accession>A0A1B4Q2C1</accession>
<reference evidence="1 2" key="1">
    <citation type="submission" date="2015-12" db="EMBL/GenBank/DDBJ databases">
        <title>Diversity of Burkholderia near neighbor genomes.</title>
        <authorList>
            <person name="Sahl J."/>
            <person name="Wagner D."/>
            <person name="Keim P."/>
        </authorList>
    </citation>
    <scope>NUCLEOTIDE SEQUENCE [LARGE SCALE GENOMIC DNA]</scope>
    <source>
        <strain evidence="1 2">MSMB1184WGS</strain>
    </source>
</reference>
<proteinExistence type="predicted"/>
<organism evidence="1 2">
    <name type="scientific">Burkholderia cepacia</name>
    <name type="common">Pseudomonas cepacia</name>
    <dbReference type="NCBI Taxonomy" id="292"/>
    <lineage>
        <taxon>Bacteria</taxon>
        <taxon>Pseudomonadati</taxon>
        <taxon>Pseudomonadota</taxon>
        <taxon>Betaproteobacteria</taxon>
        <taxon>Burkholderiales</taxon>
        <taxon>Burkholderiaceae</taxon>
        <taxon>Burkholderia</taxon>
        <taxon>Burkholderia cepacia complex</taxon>
    </lineage>
</organism>
<gene>
    <name evidence="1" type="ORF">WT26_31675</name>
</gene>
<evidence type="ECO:0000313" key="2">
    <source>
        <dbReference type="Proteomes" id="UP000094776"/>
    </source>
</evidence>
<evidence type="ECO:0000313" key="1">
    <source>
        <dbReference type="EMBL" id="AOK20324.1"/>
    </source>
</evidence>
<name>A0A1B4Q2C1_BURCE</name>